<keyword evidence="7" id="KW-0648">Protein biosynthesis</keyword>
<evidence type="ECO:0000256" key="10">
    <source>
        <dbReference type="ARBA" id="ARBA00063537"/>
    </source>
</evidence>
<dbReference type="GO" id="GO:0006412">
    <property type="term" value="P:translation"/>
    <property type="evidence" value="ECO:0007669"/>
    <property type="project" value="UniProtKB-KW"/>
</dbReference>
<evidence type="ECO:0000256" key="4">
    <source>
        <dbReference type="ARBA" id="ARBA00022741"/>
    </source>
</evidence>
<dbReference type="Gene3D" id="2.40.30.10">
    <property type="entry name" value="Translation factors"/>
    <property type="match status" value="2"/>
</dbReference>
<evidence type="ECO:0000256" key="8">
    <source>
        <dbReference type="ARBA" id="ARBA00023134"/>
    </source>
</evidence>
<feature type="region of interest" description="Disordered" evidence="12">
    <location>
        <begin position="339"/>
        <end position="369"/>
    </location>
</feature>
<proteinExistence type="inferred from homology"/>
<dbReference type="SUPFAM" id="SSF50447">
    <property type="entry name" value="Translation proteins"/>
    <property type="match status" value="1"/>
</dbReference>
<dbReference type="OrthoDB" id="342024at2759"/>
<keyword evidence="8" id="KW-0342">GTP-binding</keyword>
<dbReference type="FunFam" id="3.40.50.300:FF:000204">
    <property type="entry name" value="Translation elongation factor Tu"/>
    <property type="match status" value="1"/>
</dbReference>
<dbReference type="PROSITE" id="PS51722">
    <property type="entry name" value="G_TR_2"/>
    <property type="match status" value="1"/>
</dbReference>
<evidence type="ECO:0000256" key="6">
    <source>
        <dbReference type="ARBA" id="ARBA00022845"/>
    </source>
</evidence>
<organism evidence="14 15">
    <name type="scientific">Lachancea nothofagi CBS 11611</name>
    <dbReference type="NCBI Taxonomy" id="1266666"/>
    <lineage>
        <taxon>Eukaryota</taxon>
        <taxon>Fungi</taxon>
        <taxon>Dikarya</taxon>
        <taxon>Ascomycota</taxon>
        <taxon>Saccharomycotina</taxon>
        <taxon>Saccharomycetes</taxon>
        <taxon>Saccharomycetales</taxon>
        <taxon>Saccharomycetaceae</taxon>
        <taxon>Lachancea</taxon>
    </lineage>
</organism>
<keyword evidence="5" id="KW-0378">Hydrolase</keyword>
<dbReference type="InterPro" id="IPR050100">
    <property type="entry name" value="TRAFAC_GTPase_members"/>
</dbReference>
<dbReference type="InterPro" id="IPR027417">
    <property type="entry name" value="P-loop_NTPase"/>
</dbReference>
<comment type="subunit">
    <text evidence="10">Component of the Dom34-Hbs1 complex, also named Pelota-HBS1L complex, composed of dom34 and hbs1.</text>
</comment>
<keyword evidence="15" id="KW-1185">Reference proteome</keyword>
<keyword evidence="3" id="KW-0963">Cytoplasm</keyword>
<feature type="domain" description="Tr-type G" evidence="13">
    <location>
        <begin position="400"/>
        <end position="623"/>
    </location>
</feature>
<dbReference type="InterPro" id="IPR009000">
    <property type="entry name" value="Transl_B-barrel_sf"/>
</dbReference>
<comment type="subcellular location">
    <subcellularLocation>
        <location evidence="1">Cytoplasm</location>
    </subcellularLocation>
</comment>
<evidence type="ECO:0000256" key="1">
    <source>
        <dbReference type="ARBA" id="ARBA00004496"/>
    </source>
</evidence>
<feature type="region of interest" description="Disordered" evidence="12">
    <location>
        <begin position="102"/>
        <end position="184"/>
    </location>
</feature>
<dbReference type="Proteomes" id="UP000189911">
    <property type="component" value="Chromosome H"/>
</dbReference>
<evidence type="ECO:0000256" key="2">
    <source>
        <dbReference type="ARBA" id="ARBA00007249"/>
    </source>
</evidence>
<comment type="catalytic activity">
    <reaction evidence="9">
        <text>GTP + H2O = GDP + phosphate + H(+)</text>
        <dbReference type="Rhea" id="RHEA:19669"/>
        <dbReference type="ChEBI" id="CHEBI:15377"/>
        <dbReference type="ChEBI" id="CHEBI:15378"/>
        <dbReference type="ChEBI" id="CHEBI:37565"/>
        <dbReference type="ChEBI" id="CHEBI:43474"/>
        <dbReference type="ChEBI" id="CHEBI:58189"/>
    </reaction>
    <physiologicalReaction direction="left-to-right" evidence="9">
        <dbReference type="Rhea" id="RHEA:19670"/>
    </physiologicalReaction>
</comment>
<comment type="similarity">
    <text evidence="2">Belongs to the TRAFAC class translation factor GTPase superfamily. Classic translation factor GTPase family. EF-Tu/EF-1A subfamily.</text>
</comment>
<dbReference type="FunFam" id="2.40.30.10:FF:000070">
    <property type="entry name" value="Translation elongation factor EF-1 subunit"/>
    <property type="match status" value="1"/>
</dbReference>
<feature type="compositionally biased region" description="Acidic residues" evidence="12">
    <location>
        <begin position="356"/>
        <end position="365"/>
    </location>
</feature>
<dbReference type="InterPro" id="IPR000795">
    <property type="entry name" value="T_Tr_GTP-bd_dom"/>
</dbReference>
<protein>
    <recommendedName>
        <fullName evidence="11">Elongation factor 1 alpha-like protein</fullName>
    </recommendedName>
</protein>
<dbReference type="InterPro" id="IPR031157">
    <property type="entry name" value="G_TR_CS"/>
</dbReference>
<dbReference type="InterPro" id="IPR015033">
    <property type="entry name" value="HBS1-like_N"/>
</dbReference>
<dbReference type="Pfam" id="PF08938">
    <property type="entry name" value="HBS1_N"/>
    <property type="match status" value="1"/>
</dbReference>
<dbReference type="GO" id="GO:0005737">
    <property type="term" value="C:cytoplasm"/>
    <property type="evidence" value="ECO:0007669"/>
    <property type="project" value="UniProtKB-SubCell"/>
</dbReference>
<dbReference type="AlphaFoldDB" id="A0A1G4KNW3"/>
<keyword evidence="6" id="KW-0810">Translation regulation</keyword>
<dbReference type="CDD" id="cd04093">
    <property type="entry name" value="HBS1_C_III"/>
    <property type="match status" value="1"/>
</dbReference>
<dbReference type="Pfam" id="PF22594">
    <property type="entry name" value="GTP-eEF1A_C"/>
    <property type="match status" value="1"/>
</dbReference>
<sequence length="838" mass="93320">MPPAYDEDADFDYQDEVPEFPDEAALDDYMNDEEYNLMSEVFPRAKQELVDYQGWDDLKVKLAIFDHDFDLNEAMVKLKRSLKKKKTEEALPKVSALEQLARKRASDAKKASNITPDAPAAPSRLNMLSSLRRKDDSRLPKPSLASRLASLQSRKITDSAQQASKTENSSSRILSSSVRTQPESAEIVQASQNSLMSRLSKLRNAKIQESSSLNPVANIPVKSKVKEVPKNSIAKPKSLSFEEFLLTYNVQELSENFAEKDCDLEITKVILKRDHEQTCETLRLKRKHDEVFSVYYPDTNNAAVKKQAVANFQKQSPDEVILEAQKKAFEEVEKASKGVEKITLDNSQPGNKDGEQTEETPDDDDKPFVKEPVIRTHNRATVPTMPKKPVDLHAFLSQKKPHLSFVVLGHVDAGKSTLMGRLLYDVGAVDNKLIRKLKRESELIGKSSFHLAWVMDQTTEERNRGVTVDICTSDFETKNATFTIVDAPGHRDFVPNAIAGVSQVDVAVLSIDCSTDAFESGFNLDGQTKEHTLLARSLGVRHIVVAMNKMDSVDWYEGRFMDIKSELLTFLLDVGIKEDQVSWVPCSGLSGEGVYEKEYPIGQTWYKGPSLVKCLEQVTESLHTKGYKEITEAPFVFSTLDVVQGNKNNEVILSGKVESGCIQGGETITIFPSEQSVLVDQILVGNNQTPVAAAVEGDFVSLKLRNAFYEDIQSGDLAAIVGYDIGSAQEFSAQILTFKLDRPLLPGTSFMFFRGSCEQPARIKKLISVMDKGDPTKIIKKKVRHLGSNSAALVEIELVEKKRRIPMLTIGQNKHLGRIVLRKEGKTIAGGVIKSLDL</sequence>
<feature type="compositionally biased region" description="Low complexity" evidence="12">
    <location>
        <begin position="143"/>
        <end position="154"/>
    </location>
</feature>
<dbReference type="SUPFAM" id="SSF50465">
    <property type="entry name" value="EF-Tu/eEF-1alpha/eIF2-gamma C-terminal domain"/>
    <property type="match status" value="1"/>
</dbReference>
<dbReference type="PANTHER" id="PTHR23115">
    <property type="entry name" value="TRANSLATION FACTOR"/>
    <property type="match status" value="1"/>
</dbReference>
<dbReference type="Pfam" id="PF00009">
    <property type="entry name" value="GTP_EFTU"/>
    <property type="match status" value="1"/>
</dbReference>
<evidence type="ECO:0000313" key="14">
    <source>
        <dbReference type="EMBL" id="SCV06191.1"/>
    </source>
</evidence>
<dbReference type="PROSITE" id="PS00301">
    <property type="entry name" value="G_TR_1"/>
    <property type="match status" value="1"/>
</dbReference>
<evidence type="ECO:0000259" key="13">
    <source>
        <dbReference type="PROSITE" id="PS51722"/>
    </source>
</evidence>
<reference evidence="15" key="1">
    <citation type="submission" date="2016-03" db="EMBL/GenBank/DDBJ databases">
        <authorList>
            <person name="Devillers Hugo."/>
        </authorList>
    </citation>
    <scope>NUCLEOTIDE SEQUENCE [LARGE SCALE GENOMIC DNA]</scope>
</reference>
<gene>
    <name evidence="14" type="ORF">LANO_0H24102G</name>
</gene>
<evidence type="ECO:0000256" key="3">
    <source>
        <dbReference type="ARBA" id="ARBA00022490"/>
    </source>
</evidence>
<dbReference type="InterPro" id="IPR009001">
    <property type="entry name" value="Transl_elong_EF1A/Init_IF2_C"/>
</dbReference>
<evidence type="ECO:0000256" key="5">
    <source>
        <dbReference type="ARBA" id="ARBA00022801"/>
    </source>
</evidence>
<dbReference type="SUPFAM" id="SSF52540">
    <property type="entry name" value="P-loop containing nucleoside triphosphate hydrolases"/>
    <property type="match status" value="1"/>
</dbReference>
<dbReference type="EMBL" id="LT598447">
    <property type="protein sequence ID" value="SCV06191.1"/>
    <property type="molecule type" value="Genomic_DNA"/>
</dbReference>
<dbReference type="InterPro" id="IPR054696">
    <property type="entry name" value="GTP-eEF1A_C"/>
</dbReference>
<evidence type="ECO:0000256" key="7">
    <source>
        <dbReference type="ARBA" id="ARBA00022917"/>
    </source>
</evidence>
<accession>A0A1G4KNW3</accession>
<dbReference type="GO" id="GO:0005525">
    <property type="term" value="F:GTP binding"/>
    <property type="evidence" value="ECO:0007669"/>
    <property type="project" value="UniProtKB-KW"/>
</dbReference>
<name>A0A1G4KNW3_9SACH</name>
<dbReference type="GO" id="GO:0003924">
    <property type="term" value="F:GTPase activity"/>
    <property type="evidence" value="ECO:0007669"/>
    <property type="project" value="InterPro"/>
</dbReference>
<evidence type="ECO:0000256" key="9">
    <source>
        <dbReference type="ARBA" id="ARBA00049117"/>
    </source>
</evidence>
<dbReference type="GO" id="GO:0006417">
    <property type="term" value="P:regulation of translation"/>
    <property type="evidence" value="ECO:0007669"/>
    <property type="project" value="UniProtKB-KW"/>
</dbReference>
<dbReference type="Gene3D" id="3.40.50.300">
    <property type="entry name" value="P-loop containing nucleotide triphosphate hydrolases"/>
    <property type="match status" value="1"/>
</dbReference>
<evidence type="ECO:0000256" key="11">
    <source>
        <dbReference type="ARBA" id="ARBA00074866"/>
    </source>
</evidence>
<evidence type="ECO:0000256" key="12">
    <source>
        <dbReference type="SAM" id="MobiDB-lite"/>
    </source>
</evidence>
<dbReference type="CDD" id="cd01883">
    <property type="entry name" value="EF1_alpha"/>
    <property type="match status" value="1"/>
</dbReference>
<dbReference type="GO" id="GO:1990533">
    <property type="term" value="C:Dom34-Hbs1 complex"/>
    <property type="evidence" value="ECO:0007669"/>
    <property type="project" value="UniProtKB-ARBA"/>
</dbReference>
<feature type="compositionally biased region" description="Polar residues" evidence="12">
    <location>
        <begin position="158"/>
        <end position="168"/>
    </location>
</feature>
<keyword evidence="4" id="KW-0547">Nucleotide-binding</keyword>
<evidence type="ECO:0000313" key="15">
    <source>
        <dbReference type="Proteomes" id="UP000189911"/>
    </source>
</evidence>
<dbReference type="PRINTS" id="PR00315">
    <property type="entry name" value="ELONGATNFCT"/>
</dbReference>